<dbReference type="GO" id="GO:0003676">
    <property type="term" value="F:nucleic acid binding"/>
    <property type="evidence" value="ECO:0007669"/>
    <property type="project" value="InterPro"/>
</dbReference>
<protein>
    <submittedName>
        <fullName evidence="8">ATP-dependent helicase HrpB</fullName>
    </submittedName>
</protein>
<dbReference type="GO" id="GO:0004386">
    <property type="term" value="F:helicase activity"/>
    <property type="evidence" value="ECO:0007669"/>
    <property type="project" value="UniProtKB-KW"/>
</dbReference>
<evidence type="ECO:0000256" key="5">
    <source>
        <dbReference type="SAM" id="MobiDB-lite"/>
    </source>
</evidence>
<keyword evidence="3 8" id="KW-0347">Helicase</keyword>
<dbReference type="SMART" id="SM00490">
    <property type="entry name" value="HELICc"/>
    <property type="match status" value="1"/>
</dbReference>
<dbReference type="SMART" id="SM00847">
    <property type="entry name" value="HA2"/>
    <property type="match status" value="1"/>
</dbReference>
<dbReference type="InterPro" id="IPR007502">
    <property type="entry name" value="Helicase-assoc_dom"/>
</dbReference>
<dbReference type="Pfam" id="PF00270">
    <property type="entry name" value="DEAD"/>
    <property type="match status" value="1"/>
</dbReference>
<evidence type="ECO:0000259" key="6">
    <source>
        <dbReference type="PROSITE" id="PS51192"/>
    </source>
</evidence>
<feature type="domain" description="Helicase ATP-binding" evidence="6">
    <location>
        <begin position="19"/>
        <end position="182"/>
    </location>
</feature>
<keyword evidence="4" id="KW-0067">ATP-binding</keyword>
<dbReference type="EMBL" id="SHDO01000045">
    <property type="protein sequence ID" value="MBX6982945.1"/>
    <property type="molecule type" value="Genomic_DNA"/>
</dbReference>
<feature type="domain" description="Helicase C-terminal" evidence="7">
    <location>
        <begin position="207"/>
        <end position="373"/>
    </location>
</feature>
<dbReference type="Proteomes" id="UP000824410">
    <property type="component" value="Unassembled WGS sequence"/>
</dbReference>
<keyword evidence="2" id="KW-0378">Hydrolase</keyword>
<dbReference type="Pfam" id="PF00271">
    <property type="entry name" value="Helicase_C"/>
    <property type="match status" value="1"/>
</dbReference>
<dbReference type="CDD" id="cd17990">
    <property type="entry name" value="DEXHc_HrpB"/>
    <property type="match status" value="1"/>
</dbReference>
<dbReference type="FunFam" id="3.40.50.300:FF:002125">
    <property type="entry name" value="ATP-dependent helicase HrpB"/>
    <property type="match status" value="1"/>
</dbReference>
<proteinExistence type="predicted"/>
<dbReference type="NCBIfam" id="NF008662">
    <property type="entry name" value="PRK11664.1"/>
    <property type="match status" value="1"/>
</dbReference>
<dbReference type="InterPro" id="IPR001650">
    <property type="entry name" value="Helicase_C-like"/>
</dbReference>
<dbReference type="Pfam" id="PF08482">
    <property type="entry name" value="HrpB_C"/>
    <property type="match status" value="1"/>
</dbReference>
<dbReference type="PROSITE" id="PS51192">
    <property type="entry name" value="HELICASE_ATP_BIND_1"/>
    <property type="match status" value="1"/>
</dbReference>
<comment type="caution">
    <text evidence="8">The sequence shown here is derived from an EMBL/GenBank/DDBJ whole genome shotgun (WGS) entry which is preliminary data.</text>
</comment>
<name>A0AAP2K559_PRORE</name>
<sequence>MHGVITKVFPILDVRESLITALKSSPQVLLHAPTGAGKSTVLPLEILKSGVVNGRIIMLEPRRLAARAVAARLAEQLGEEIGHTIGLRMRSETKVSRDTQLEIVTEGVLTRLLQNDPMLEGVGLVILDEFHERNLQADLGLALLLDSQQALRDDLRVLLMSATLDNQGLSQLFPNAPVITSQGRSFPVIREYHPINPNKLFHKEVAAAAWLFLQQEKGSLLLFLPGVGEIEKVRAELASIVSEDILLCPLYGALSLKAQQQAIQIAPEGKRKVVLATNIAETSLTIEGIRLVMDSGLERVGQFNPRSGITKLVKQRISQASMTQRAGRAGRLEAGVCWHLFSEEQAERAAQFSEAQINQSDLSGLWLSLLQWGCHDVTQLSWLTLPPAPAIGAAKNLLAKLGAIDAQGKLSIMGQKMAELGSSVRTAALLYKAQVAKDESVLQLAALLVAIIEEPPRGGECDLRYYLDRPSESWCRRATILSGRKVNASIGQQTALISKWLPTLLAAGFPDQIAKTRDNQLRYQLSSGLGASLHETDRLLGTSWLIVPLLWQPENSADARVALAYPIDIQELQKDCTELFNEQETVEWDEQKGTLLAWKRLQCGQLVVKSERMSNPDKADISKALVYWLKQNGLQQLNWQEDALQLCIRCTLAQQYFPEFELPSFDESTLLSTLDEWLEPYLIEVTNKQKLQQINLAELLINRLDWQQQQWLANMFPTTYRAPSSHDVSIHYALDKPPVIEIRMQEMYGEKTNPTVAQGKITLTVCLLSPAMRPLQITQDLGAFWHGSYKEIQKEMKGRYPKHLWPDDPANTAPTRQTKKAMMGAK</sequence>
<dbReference type="SUPFAM" id="SSF52540">
    <property type="entry name" value="P-loop containing nucleoside triphosphate hydrolases"/>
    <property type="match status" value="1"/>
</dbReference>
<dbReference type="RefSeq" id="WP_131680974.1">
    <property type="nucleotide sequence ID" value="NZ_SHCZ01000053.1"/>
</dbReference>
<dbReference type="AlphaFoldDB" id="A0AAP2K559"/>
<evidence type="ECO:0000256" key="2">
    <source>
        <dbReference type="ARBA" id="ARBA00022801"/>
    </source>
</evidence>
<gene>
    <name evidence="8" type="primary">hrpB</name>
    <name evidence="8" type="ORF">EX242_22150</name>
</gene>
<feature type="region of interest" description="Disordered" evidence="5">
    <location>
        <begin position="801"/>
        <end position="826"/>
    </location>
</feature>
<dbReference type="GO" id="GO:0016787">
    <property type="term" value="F:hydrolase activity"/>
    <property type="evidence" value="ECO:0007669"/>
    <property type="project" value="UniProtKB-KW"/>
</dbReference>
<dbReference type="InterPro" id="IPR027417">
    <property type="entry name" value="P-loop_NTPase"/>
</dbReference>
<dbReference type="InterPro" id="IPR056329">
    <property type="entry name" value="CON_HrpB"/>
</dbReference>
<evidence type="ECO:0000313" key="8">
    <source>
        <dbReference type="EMBL" id="MBX6982945.1"/>
    </source>
</evidence>
<dbReference type="InterPro" id="IPR010225">
    <property type="entry name" value="HrpB"/>
</dbReference>
<accession>A0AAP2K559</accession>
<dbReference type="InterPro" id="IPR011545">
    <property type="entry name" value="DEAD/DEAH_box_helicase_dom"/>
</dbReference>
<dbReference type="InterPro" id="IPR013689">
    <property type="entry name" value="RNA_helicase_ATP-dep_HrpB_C"/>
</dbReference>
<dbReference type="PANTHER" id="PTHR43519">
    <property type="entry name" value="ATP-DEPENDENT RNA HELICASE HRPB"/>
    <property type="match status" value="1"/>
</dbReference>
<dbReference type="SMART" id="SM00487">
    <property type="entry name" value="DEXDc"/>
    <property type="match status" value="1"/>
</dbReference>
<reference evidence="8" key="1">
    <citation type="submission" date="2019-02" db="EMBL/GenBank/DDBJ databases">
        <title>Genomic characterization of isolates from hospital effluents in KZN, South Africa.</title>
        <authorList>
            <person name="Ntshobeni N."/>
            <person name="Allam M."/>
            <person name="Ismail A."/>
            <person name="Amoako D."/>
            <person name="Essack S."/>
            <person name="Chenia H."/>
        </authorList>
    </citation>
    <scope>NUCLEOTIDE SEQUENCE</scope>
    <source>
        <strain evidence="8">AFE97_S1</strain>
    </source>
</reference>
<dbReference type="PROSITE" id="PS51194">
    <property type="entry name" value="HELICASE_CTER"/>
    <property type="match status" value="1"/>
</dbReference>
<organism evidence="8 9">
    <name type="scientific">Providencia rettgeri</name>
    <dbReference type="NCBI Taxonomy" id="587"/>
    <lineage>
        <taxon>Bacteria</taxon>
        <taxon>Pseudomonadati</taxon>
        <taxon>Pseudomonadota</taxon>
        <taxon>Gammaproteobacteria</taxon>
        <taxon>Enterobacterales</taxon>
        <taxon>Morganellaceae</taxon>
        <taxon>Providencia</taxon>
    </lineage>
</organism>
<dbReference type="PIRSF" id="PIRSF005496">
    <property type="entry name" value="ATP_hel_hrpB"/>
    <property type="match status" value="1"/>
</dbReference>
<dbReference type="NCBIfam" id="TIGR01970">
    <property type="entry name" value="DEAH_box_HrpB"/>
    <property type="match status" value="1"/>
</dbReference>
<evidence type="ECO:0000259" key="7">
    <source>
        <dbReference type="PROSITE" id="PS51194"/>
    </source>
</evidence>
<evidence type="ECO:0000256" key="1">
    <source>
        <dbReference type="ARBA" id="ARBA00022741"/>
    </source>
</evidence>
<evidence type="ECO:0000313" key="9">
    <source>
        <dbReference type="Proteomes" id="UP000824410"/>
    </source>
</evidence>
<dbReference type="GO" id="GO:0005524">
    <property type="term" value="F:ATP binding"/>
    <property type="evidence" value="ECO:0007669"/>
    <property type="project" value="UniProtKB-KW"/>
</dbReference>
<evidence type="ECO:0000256" key="3">
    <source>
        <dbReference type="ARBA" id="ARBA00022806"/>
    </source>
</evidence>
<keyword evidence="1" id="KW-0547">Nucleotide-binding</keyword>
<dbReference type="Pfam" id="PF24473">
    <property type="entry name" value="CON_HrpB"/>
    <property type="match status" value="1"/>
</dbReference>
<dbReference type="PANTHER" id="PTHR43519:SF1">
    <property type="entry name" value="ATP-DEPENDENT RNA HELICASE HRPB"/>
    <property type="match status" value="1"/>
</dbReference>
<evidence type="ECO:0000256" key="4">
    <source>
        <dbReference type="ARBA" id="ARBA00022840"/>
    </source>
</evidence>
<dbReference type="InterPro" id="IPR014001">
    <property type="entry name" value="Helicase_ATP-bd"/>
</dbReference>
<dbReference type="Gene3D" id="3.40.50.300">
    <property type="entry name" value="P-loop containing nucleotide triphosphate hydrolases"/>
    <property type="match status" value="2"/>
</dbReference>
<dbReference type="CDD" id="cd18791">
    <property type="entry name" value="SF2_C_RHA"/>
    <property type="match status" value="1"/>
</dbReference>
<dbReference type="Gene3D" id="1.20.120.1080">
    <property type="match status" value="1"/>
</dbReference>
<dbReference type="InterPro" id="IPR049614">
    <property type="entry name" value="HrpB_DEXH"/>
</dbReference>